<comment type="caution">
    <text evidence="1">The sequence shown here is derived from an EMBL/GenBank/DDBJ whole genome shotgun (WGS) entry which is preliminary data.</text>
</comment>
<dbReference type="EMBL" id="BAABEY010000018">
    <property type="protein sequence ID" value="GAA4437560.1"/>
    <property type="molecule type" value="Genomic_DNA"/>
</dbReference>
<dbReference type="Gene3D" id="2.40.160.60">
    <property type="entry name" value="Outer membrane protein transport protein (OMPP1/FadL/TodX)"/>
    <property type="match status" value="1"/>
</dbReference>
<accession>A0ABP8LY01</accession>
<evidence type="ECO:0000313" key="1">
    <source>
        <dbReference type="EMBL" id="GAA4437560.1"/>
    </source>
</evidence>
<reference evidence="2" key="1">
    <citation type="journal article" date="2019" name="Int. J. Syst. Evol. Microbiol.">
        <title>The Global Catalogue of Microorganisms (GCM) 10K type strain sequencing project: providing services to taxonomists for standard genome sequencing and annotation.</title>
        <authorList>
            <consortium name="The Broad Institute Genomics Platform"/>
            <consortium name="The Broad Institute Genome Sequencing Center for Infectious Disease"/>
            <person name="Wu L."/>
            <person name="Ma J."/>
        </authorList>
    </citation>
    <scope>NUCLEOTIDE SEQUENCE [LARGE SCALE GENOMIC DNA]</scope>
    <source>
        <strain evidence="2">JCM 31920</strain>
    </source>
</reference>
<proteinExistence type="predicted"/>
<name>A0ABP8LY01_9BACT</name>
<dbReference type="Proteomes" id="UP001501508">
    <property type="component" value="Unassembled WGS sequence"/>
</dbReference>
<keyword evidence="2" id="KW-1185">Reference proteome</keyword>
<protein>
    <submittedName>
        <fullName evidence="1">Membrane protein</fullName>
    </submittedName>
</protein>
<organism evidence="1 2">
    <name type="scientific">Ravibacter arvi</name>
    <dbReference type="NCBI Taxonomy" id="2051041"/>
    <lineage>
        <taxon>Bacteria</taxon>
        <taxon>Pseudomonadati</taxon>
        <taxon>Bacteroidota</taxon>
        <taxon>Cytophagia</taxon>
        <taxon>Cytophagales</taxon>
        <taxon>Spirosomataceae</taxon>
        <taxon>Ravibacter</taxon>
    </lineage>
</organism>
<sequence>MTFEVRSFKYGLSCFFVLAGLAGVTTGFGQGMGNSPYSILGLGDLQGTAFSINEATGGAGVAATYGMQVSGLNPALAVRNRFTAFEFAGSAQFKDTRAPGAHQKTLAANISHLVLSFPIKHYWTSAVSIKPYSYVDYNTAARNIVAGTNYPSVYSFYGKGALNRVAWTNGFAIGKYINVGVDIVYLFGNIQKSSELSLITGSPSDNTAGIREQLNLKNITGRGGLAVRLPLKKDKMFLNLGGTYTYGNSLHARRTTFYELTQNSFPVPGHATDTLLNNKKGSVQMPSQFRVGASFEMPFNLLLSADYEYSDWAAFRPFGNPESRQVASTGRFYVGADYIPKARSQRYFDLISYRAGFNFGPSYYAPGGSQINETAITAGLGLPVGRDGASTLSLAFTGGERGTISANSIRERYLRMTVAWAFGDRWFQKPRLD</sequence>
<dbReference type="RefSeq" id="WP_345027994.1">
    <property type="nucleotide sequence ID" value="NZ_BAABEY010000018.1"/>
</dbReference>
<gene>
    <name evidence="1" type="ORF">GCM10023091_16960</name>
</gene>
<evidence type="ECO:0000313" key="2">
    <source>
        <dbReference type="Proteomes" id="UP001501508"/>
    </source>
</evidence>